<reference evidence="1" key="2">
    <citation type="journal article" date="2015" name="Fish Shellfish Immunol.">
        <title>Early steps in the European eel (Anguilla anguilla)-Vibrio vulnificus interaction in the gills: Role of the RtxA13 toxin.</title>
        <authorList>
            <person name="Callol A."/>
            <person name="Pajuelo D."/>
            <person name="Ebbesson L."/>
            <person name="Teles M."/>
            <person name="MacKenzie S."/>
            <person name="Amaro C."/>
        </authorList>
    </citation>
    <scope>NUCLEOTIDE SEQUENCE</scope>
</reference>
<evidence type="ECO:0000313" key="1">
    <source>
        <dbReference type="EMBL" id="JAH18531.1"/>
    </source>
</evidence>
<dbReference type="EMBL" id="GBXM01090046">
    <property type="protein sequence ID" value="JAH18531.1"/>
    <property type="molecule type" value="Transcribed_RNA"/>
</dbReference>
<name>A0A0E9QNM9_ANGAN</name>
<sequence length="45" mass="4990">MSPSGLLMSSIRQTGLGKNSMQPPCLTVTITNYVYLANCMRLQNR</sequence>
<accession>A0A0E9QNM9</accession>
<reference evidence="1" key="1">
    <citation type="submission" date="2014-11" db="EMBL/GenBank/DDBJ databases">
        <authorList>
            <person name="Amaro Gonzalez C."/>
        </authorList>
    </citation>
    <scope>NUCLEOTIDE SEQUENCE</scope>
</reference>
<dbReference type="AlphaFoldDB" id="A0A0E9QNM9"/>
<proteinExistence type="predicted"/>
<protein>
    <submittedName>
        <fullName evidence="1">Uncharacterized protein</fullName>
    </submittedName>
</protein>
<organism evidence="1">
    <name type="scientific">Anguilla anguilla</name>
    <name type="common">European freshwater eel</name>
    <name type="synonym">Muraena anguilla</name>
    <dbReference type="NCBI Taxonomy" id="7936"/>
    <lineage>
        <taxon>Eukaryota</taxon>
        <taxon>Metazoa</taxon>
        <taxon>Chordata</taxon>
        <taxon>Craniata</taxon>
        <taxon>Vertebrata</taxon>
        <taxon>Euteleostomi</taxon>
        <taxon>Actinopterygii</taxon>
        <taxon>Neopterygii</taxon>
        <taxon>Teleostei</taxon>
        <taxon>Anguilliformes</taxon>
        <taxon>Anguillidae</taxon>
        <taxon>Anguilla</taxon>
    </lineage>
</organism>